<comment type="caution">
    <text evidence="2">The sequence shown here is derived from an EMBL/GenBank/DDBJ whole genome shotgun (WGS) entry which is preliminary data.</text>
</comment>
<proteinExistence type="predicted"/>
<reference evidence="2" key="1">
    <citation type="journal article" date="2014" name="Front. Microbiol.">
        <title>High frequency of phylogenetically diverse reductive dehalogenase-homologous genes in deep subseafloor sedimentary metagenomes.</title>
        <authorList>
            <person name="Kawai M."/>
            <person name="Futagami T."/>
            <person name="Toyoda A."/>
            <person name="Takaki Y."/>
            <person name="Nishi S."/>
            <person name="Hori S."/>
            <person name="Arai W."/>
            <person name="Tsubouchi T."/>
            <person name="Morono Y."/>
            <person name="Uchiyama I."/>
            <person name="Ito T."/>
            <person name="Fujiyama A."/>
            <person name="Inagaki F."/>
            <person name="Takami H."/>
        </authorList>
    </citation>
    <scope>NUCLEOTIDE SEQUENCE</scope>
    <source>
        <strain evidence="2">Expedition CK06-06</strain>
    </source>
</reference>
<evidence type="ECO:0000313" key="2">
    <source>
        <dbReference type="EMBL" id="GAG12313.1"/>
    </source>
</evidence>
<name>X0VII8_9ZZZZ</name>
<accession>X0VII8</accession>
<feature type="non-terminal residue" evidence="2">
    <location>
        <position position="1"/>
    </location>
</feature>
<dbReference type="AlphaFoldDB" id="X0VII8"/>
<organism evidence="2">
    <name type="scientific">marine sediment metagenome</name>
    <dbReference type="NCBI Taxonomy" id="412755"/>
    <lineage>
        <taxon>unclassified sequences</taxon>
        <taxon>metagenomes</taxon>
        <taxon>ecological metagenomes</taxon>
    </lineage>
</organism>
<protein>
    <submittedName>
        <fullName evidence="2">Uncharacterized protein</fullName>
    </submittedName>
</protein>
<dbReference type="EMBL" id="BARS01020880">
    <property type="protein sequence ID" value="GAG12313.1"/>
    <property type="molecule type" value="Genomic_DNA"/>
</dbReference>
<evidence type="ECO:0000256" key="1">
    <source>
        <dbReference type="SAM" id="MobiDB-lite"/>
    </source>
</evidence>
<gene>
    <name evidence="2" type="ORF">S01H1_33623</name>
</gene>
<feature type="compositionally biased region" description="Low complexity" evidence="1">
    <location>
        <begin position="26"/>
        <end position="40"/>
    </location>
</feature>
<sequence length="40" mass="4656">LVWRIGRRAELLERVRGKFAIDMNAPQPQQTPQEPQEPAE</sequence>
<feature type="region of interest" description="Disordered" evidence="1">
    <location>
        <begin position="21"/>
        <end position="40"/>
    </location>
</feature>